<comment type="caution">
    <text evidence="1">The sequence shown here is derived from an EMBL/GenBank/DDBJ whole genome shotgun (WGS) entry which is preliminary data.</text>
</comment>
<name>A0AA91FPU0_FAUOS</name>
<dbReference type="EMBL" id="LZMT01000024">
    <property type="protein sequence ID" value="OBX63400.1"/>
    <property type="molecule type" value="Genomic_DNA"/>
</dbReference>
<evidence type="ECO:0000313" key="1">
    <source>
        <dbReference type="EMBL" id="OBX63400.1"/>
    </source>
</evidence>
<proteinExistence type="predicted"/>
<protein>
    <submittedName>
        <fullName evidence="1">Uncharacterized protein</fullName>
    </submittedName>
</protein>
<reference evidence="1" key="1">
    <citation type="submission" date="2016-06" db="EMBL/GenBank/DDBJ databases">
        <title>Draft genome of Moraxella osloensis CCUG 67237.</title>
        <authorList>
            <person name="Salva-Serra F."/>
            <person name="Engstrom-Jakobsson H."/>
            <person name="Thorell K."/>
            <person name="Gonzales-Siles L."/>
            <person name="Karlsson R."/>
            <person name="Boulund F."/>
            <person name="Engstrand L."/>
            <person name="Kristiansson E."/>
            <person name="Moore E."/>
        </authorList>
    </citation>
    <scope>NUCLEOTIDE SEQUENCE [LARGE SCALE GENOMIC DNA]</scope>
    <source>
        <strain evidence="1">CCUG 67237</strain>
    </source>
</reference>
<dbReference type="AlphaFoldDB" id="A0AA91FPU0"/>
<gene>
    <name evidence="1" type="ORF">A9299_10555</name>
</gene>
<organism evidence="1">
    <name type="scientific">Faucicola osloensis</name>
    <name type="common">Moraxella osloensis</name>
    <dbReference type="NCBI Taxonomy" id="34062"/>
    <lineage>
        <taxon>Bacteria</taxon>
        <taxon>Pseudomonadati</taxon>
        <taxon>Pseudomonadota</taxon>
        <taxon>Gammaproteobacteria</taxon>
        <taxon>Moraxellales</taxon>
        <taxon>Moraxellaceae</taxon>
        <taxon>Faucicola</taxon>
    </lineage>
</organism>
<sequence length="229" mass="27045">MLLDSSKFVSDKFGVVQINIRPLIQVDDKLMWSAGCAYRSFMIWQAKIGEGGLPAEFSWPNVSKVLKTIKKSIENELEVAVHQIFLRYFDKSLCILNFDPRKINKQENVGDYDVLVYIPQENTWVMVECKFNQIPFCMKDMKRLREEIFAAEKPSHVSKIMKRYDFLQQNHQKFANFFGYPVTRDEPPIIKNLYVAKSINWVHRGYSKDSNIDFIQLDNLDYWIRENLL</sequence>
<accession>A0AA91FPU0</accession>